<comment type="similarity">
    <text evidence="1 2">Belongs to the UPF0102 family.</text>
</comment>
<evidence type="ECO:0000313" key="4">
    <source>
        <dbReference type="EMBL" id="MCW6036443.1"/>
    </source>
</evidence>
<evidence type="ECO:0000313" key="5">
    <source>
        <dbReference type="Proteomes" id="UP001526426"/>
    </source>
</evidence>
<dbReference type="Proteomes" id="UP001526426">
    <property type="component" value="Unassembled WGS sequence"/>
</dbReference>
<organism evidence="4 5">
    <name type="scientific">Spirulina subsalsa FACHB-351</name>
    <dbReference type="NCBI Taxonomy" id="234711"/>
    <lineage>
        <taxon>Bacteria</taxon>
        <taxon>Bacillati</taxon>
        <taxon>Cyanobacteriota</taxon>
        <taxon>Cyanophyceae</taxon>
        <taxon>Spirulinales</taxon>
        <taxon>Spirulinaceae</taxon>
        <taxon>Spirulina</taxon>
    </lineage>
</organism>
<dbReference type="InterPro" id="IPR003509">
    <property type="entry name" value="UPF0102_YraN-like"/>
</dbReference>
<feature type="region of interest" description="Disordered" evidence="3">
    <location>
        <begin position="121"/>
        <end position="175"/>
    </location>
</feature>
<dbReference type="SUPFAM" id="SSF52980">
    <property type="entry name" value="Restriction endonuclease-like"/>
    <property type="match status" value="1"/>
</dbReference>
<gene>
    <name evidence="4" type="ORF">K4A83_09190</name>
</gene>
<accession>A0ABT3L4L5</accession>
<dbReference type="RefSeq" id="WP_265264203.1">
    <property type="nucleotide sequence ID" value="NZ_JAIHOM010000036.1"/>
</dbReference>
<feature type="compositionally biased region" description="Basic and acidic residues" evidence="3">
    <location>
        <begin position="121"/>
        <end position="171"/>
    </location>
</feature>
<protein>
    <recommendedName>
        <fullName evidence="2">UPF0102 protein K4A83_09190</fullName>
    </recommendedName>
</protein>
<name>A0ABT3L4L5_9CYAN</name>
<evidence type="ECO:0000256" key="1">
    <source>
        <dbReference type="ARBA" id="ARBA00006738"/>
    </source>
</evidence>
<dbReference type="Pfam" id="PF02021">
    <property type="entry name" value="UPF0102"/>
    <property type="match status" value="1"/>
</dbReference>
<evidence type="ECO:0000256" key="2">
    <source>
        <dbReference type="HAMAP-Rule" id="MF_00048"/>
    </source>
</evidence>
<evidence type="ECO:0000256" key="3">
    <source>
        <dbReference type="SAM" id="MobiDB-lite"/>
    </source>
</evidence>
<dbReference type="InterPro" id="IPR011856">
    <property type="entry name" value="tRNA_endonuc-like_dom_sf"/>
</dbReference>
<sequence>MTPPRKPSPASHEVGQLGEQLVALWLKQQGWQILQQRWRCREGEIDLIAQSEAEGMAFVEVKTRRRGNWDEDGRLAVDERKQRRFSQAAEVFLSRFPQWADLPCRFDCAFVRSRSVSEGESRSVSEGESRSVSEGESRSVSEGESRSVSEGESRSVSEGESRSVSEGESRTSHFPSKAISTRVEIGQPVRWGRFELILQEYLIGAFEAF</sequence>
<dbReference type="EMBL" id="JAIHOM010000036">
    <property type="protein sequence ID" value="MCW6036443.1"/>
    <property type="molecule type" value="Genomic_DNA"/>
</dbReference>
<reference evidence="4 5" key="1">
    <citation type="submission" date="2021-08" db="EMBL/GenBank/DDBJ databases">
        <title>Draft genome sequence of Spirulina subsalsa with high tolerance to salinity and hype-accumulation of phycocyanin.</title>
        <authorList>
            <person name="Pei H."/>
            <person name="Jiang L."/>
        </authorList>
    </citation>
    <scope>NUCLEOTIDE SEQUENCE [LARGE SCALE GENOMIC DNA]</scope>
    <source>
        <strain evidence="4 5">FACHB-351</strain>
    </source>
</reference>
<dbReference type="HAMAP" id="MF_00048">
    <property type="entry name" value="UPF0102"/>
    <property type="match status" value="1"/>
</dbReference>
<keyword evidence="5" id="KW-1185">Reference proteome</keyword>
<dbReference type="PANTHER" id="PTHR34039">
    <property type="entry name" value="UPF0102 PROTEIN YRAN"/>
    <property type="match status" value="1"/>
</dbReference>
<dbReference type="NCBIfam" id="TIGR00252">
    <property type="entry name" value="YraN family protein"/>
    <property type="match status" value="1"/>
</dbReference>
<dbReference type="Gene3D" id="3.40.1350.10">
    <property type="match status" value="1"/>
</dbReference>
<dbReference type="PANTHER" id="PTHR34039:SF1">
    <property type="entry name" value="UPF0102 PROTEIN YRAN"/>
    <property type="match status" value="1"/>
</dbReference>
<comment type="caution">
    <text evidence="4">The sequence shown here is derived from an EMBL/GenBank/DDBJ whole genome shotgun (WGS) entry which is preliminary data.</text>
</comment>
<proteinExistence type="inferred from homology"/>
<dbReference type="InterPro" id="IPR011335">
    <property type="entry name" value="Restrct_endonuc-II-like"/>
</dbReference>
<dbReference type="CDD" id="cd20736">
    <property type="entry name" value="PoNe_Nuclease"/>
    <property type="match status" value="1"/>
</dbReference>